<dbReference type="RefSeq" id="WP_406790196.1">
    <property type="nucleotide sequence ID" value="NZ_JBJHZX010000001.1"/>
</dbReference>
<accession>A0ABW8SDG0</accession>
<keyword evidence="2" id="KW-0547">Nucleotide-binding</keyword>
<proteinExistence type="predicted"/>
<reference evidence="5 6" key="1">
    <citation type="submission" date="2024-11" db="EMBL/GenBank/DDBJ databases">
        <authorList>
            <person name="Heng Y.C."/>
            <person name="Lim A.C.H."/>
            <person name="Lee J.K.Y."/>
            <person name="Kittelmann S."/>
        </authorList>
    </citation>
    <scope>NUCLEOTIDE SEQUENCE [LARGE SCALE GENOMIC DNA]</scope>
    <source>
        <strain evidence="5 6">WILCCON 0269</strain>
    </source>
</reference>
<keyword evidence="1" id="KW-0813">Transport</keyword>
<dbReference type="InterPro" id="IPR051782">
    <property type="entry name" value="ABC_Transporter_VariousFunc"/>
</dbReference>
<comment type="caution">
    <text evidence="5">The sequence shown here is derived from an EMBL/GenBank/DDBJ whole genome shotgun (WGS) entry which is preliminary data.</text>
</comment>
<name>A0ABW8SDG0_9CLOT</name>
<keyword evidence="3 5" id="KW-0067">ATP-binding</keyword>
<dbReference type="Gene3D" id="3.40.50.300">
    <property type="entry name" value="P-loop containing nucleotide triphosphate hydrolases"/>
    <property type="match status" value="1"/>
</dbReference>
<dbReference type="GO" id="GO:0005524">
    <property type="term" value="F:ATP binding"/>
    <property type="evidence" value="ECO:0007669"/>
    <property type="project" value="UniProtKB-KW"/>
</dbReference>
<dbReference type="InterPro" id="IPR003439">
    <property type="entry name" value="ABC_transporter-like_ATP-bd"/>
</dbReference>
<evidence type="ECO:0000256" key="3">
    <source>
        <dbReference type="ARBA" id="ARBA00022840"/>
    </source>
</evidence>
<dbReference type="InterPro" id="IPR027417">
    <property type="entry name" value="P-loop_NTPase"/>
</dbReference>
<keyword evidence="6" id="KW-1185">Reference proteome</keyword>
<dbReference type="InterPro" id="IPR003593">
    <property type="entry name" value="AAA+_ATPase"/>
</dbReference>
<evidence type="ECO:0000256" key="1">
    <source>
        <dbReference type="ARBA" id="ARBA00022448"/>
    </source>
</evidence>
<dbReference type="PANTHER" id="PTHR42939">
    <property type="entry name" value="ABC TRANSPORTER ATP-BINDING PROTEIN ALBC-RELATED"/>
    <property type="match status" value="1"/>
</dbReference>
<dbReference type="EMBL" id="JBJHZX010000001">
    <property type="protein sequence ID" value="MFL0194074.1"/>
    <property type="molecule type" value="Genomic_DNA"/>
</dbReference>
<dbReference type="SUPFAM" id="SSF52540">
    <property type="entry name" value="P-loop containing nucleoside triphosphate hydrolases"/>
    <property type="match status" value="1"/>
</dbReference>
<dbReference type="Pfam" id="PF00005">
    <property type="entry name" value="ABC_tran"/>
    <property type="match status" value="1"/>
</dbReference>
<evidence type="ECO:0000256" key="2">
    <source>
        <dbReference type="ARBA" id="ARBA00022741"/>
    </source>
</evidence>
<gene>
    <name evidence="5" type="ORF">ACJDU8_00495</name>
</gene>
<evidence type="ECO:0000313" key="6">
    <source>
        <dbReference type="Proteomes" id="UP001623660"/>
    </source>
</evidence>
<feature type="domain" description="ABC transporter" evidence="4">
    <location>
        <begin position="2"/>
        <end position="227"/>
    </location>
</feature>
<organism evidence="5 6">
    <name type="scientific">Candidatus Clostridium eludens</name>
    <dbReference type="NCBI Taxonomy" id="3381663"/>
    <lineage>
        <taxon>Bacteria</taxon>
        <taxon>Bacillati</taxon>
        <taxon>Bacillota</taxon>
        <taxon>Clostridia</taxon>
        <taxon>Eubacteriales</taxon>
        <taxon>Clostridiaceae</taxon>
        <taxon>Clostridium</taxon>
    </lineage>
</organism>
<evidence type="ECO:0000259" key="4">
    <source>
        <dbReference type="PROSITE" id="PS50893"/>
    </source>
</evidence>
<evidence type="ECO:0000313" key="5">
    <source>
        <dbReference type="EMBL" id="MFL0194074.1"/>
    </source>
</evidence>
<protein>
    <submittedName>
        <fullName evidence="5">ABC transporter ATP-binding protein</fullName>
    </submittedName>
</protein>
<dbReference type="PANTHER" id="PTHR42939:SF1">
    <property type="entry name" value="ABC TRANSPORTER ATP-BINDING PROTEIN ALBC-RELATED"/>
    <property type="match status" value="1"/>
</dbReference>
<dbReference type="CDD" id="cd03230">
    <property type="entry name" value="ABC_DR_subfamily_A"/>
    <property type="match status" value="1"/>
</dbReference>
<dbReference type="PROSITE" id="PS50893">
    <property type="entry name" value="ABC_TRANSPORTER_2"/>
    <property type="match status" value="1"/>
</dbReference>
<dbReference type="Proteomes" id="UP001623660">
    <property type="component" value="Unassembled WGS sequence"/>
</dbReference>
<sequence length="298" mass="33729">MISIKNLNKKLGKRDVLKNVNVEVPKGTIFGLIGPNGAGKTTLIKCLTGIYKADSGEINLSGQEVFNNPEVKKHIGYVADQNDFFSYFNIKSLIKFYSMTYEAFDMDRFNDLNKILKIPTDTLVRKLSKGMKMKLALMLSLSIRPEVLVLDEPTGGLDPIAKKQVINIILDEVAERETTVFISSHNLNNLERMCDSIGILSEGEIKYMNSVDEIKRTIKKVQTVFKEKTPEDIEKWEGVIKVEKVGRVYNLITNKYDEAFKKKLDDSGISFKEDIGMSLEDMFIYSVGGGLEYEEILK</sequence>
<dbReference type="SMART" id="SM00382">
    <property type="entry name" value="AAA"/>
    <property type="match status" value="1"/>
</dbReference>